<dbReference type="OrthoDB" id="4202165at2759"/>
<comment type="caution">
    <text evidence="1">The sequence shown here is derived from an EMBL/GenBank/DDBJ whole genome shotgun (WGS) entry which is preliminary data.</text>
</comment>
<accession>A0A8H3WAQ3</accession>
<sequence length="95" mass="11304">MQIYRASLLMFDMIHEGSYMRTPEDDPDDDHDEVVPFPDDKAWEEKDVLEMRDALCKIRGLHFKRKDVWLRDMLIELVSGNLRYETLPSRETQGC</sequence>
<dbReference type="AlphaFoldDB" id="A0A8H3WAQ3"/>
<dbReference type="EMBL" id="WOWK01000074">
    <property type="protein sequence ID" value="KAF0321228.1"/>
    <property type="molecule type" value="Genomic_DNA"/>
</dbReference>
<protein>
    <submittedName>
        <fullName evidence="1">Uncharacterized protein</fullName>
    </submittedName>
</protein>
<reference evidence="1 2" key="1">
    <citation type="submission" date="2019-12" db="EMBL/GenBank/DDBJ databases">
        <title>A genome sequence resource for the geographically widespread anthracnose pathogen Colletotrichum asianum.</title>
        <authorList>
            <person name="Meng Y."/>
        </authorList>
    </citation>
    <scope>NUCLEOTIDE SEQUENCE [LARGE SCALE GENOMIC DNA]</scope>
    <source>
        <strain evidence="1 2">ICMP 18580</strain>
    </source>
</reference>
<keyword evidence="2" id="KW-1185">Reference proteome</keyword>
<name>A0A8H3WAQ3_9PEZI</name>
<proteinExistence type="predicted"/>
<gene>
    <name evidence="1" type="ORF">GQ607_011633</name>
</gene>
<evidence type="ECO:0000313" key="1">
    <source>
        <dbReference type="EMBL" id="KAF0321228.1"/>
    </source>
</evidence>
<organism evidence="1 2">
    <name type="scientific">Colletotrichum asianum</name>
    <dbReference type="NCBI Taxonomy" id="702518"/>
    <lineage>
        <taxon>Eukaryota</taxon>
        <taxon>Fungi</taxon>
        <taxon>Dikarya</taxon>
        <taxon>Ascomycota</taxon>
        <taxon>Pezizomycotina</taxon>
        <taxon>Sordariomycetes</taxon>
        <taxon>Hypocreomycetidae</taxon>
        <taxon>Glomerellales</taxon>
        <taxon>Glomerellaceae</taxon>
        <taxon>Colletotrichum</taxon>
        <taxon>Colletotrichum gloeosporioides species complex</taxon>
    </lineage>
</organism>
<dbReference type="Proteomes" id="UP000434172">
    <property type="component" value="Unassembled WGS sequence"/>
</dbReference>
<evidence type="ECO:0000313" key="2">
    <source>
        <dbReference type="Proteomes" id="UP000434172"/>
    </source>
</evidence>